<proteinExistence type="predicted"/>
<evidence type="ECO:0000313" key="1">
    <source>
        <dbReference type="EMBL" id="KKN19813.1"/>
    </source>
</evidence>
<reference evidence="1" key="1">
    <citation type="journal article" date="2015" name="Nature">
        <title>Complex archaea that bridge the gap between prokaryotes and eukaryotes.</title>
        <authorList>
            <person name="Spang A."/>
            <person name="Saw J.H."/>
            <person name="Jorgensen S.L."/>
            <person name="Zaremba-Niedzwiedzka K."/>
            <person name="Martijn J."/>
            <person name="Lind A.E."/>
            <person name="van Eijk R."/>
            <person name="Schleper C."/>
            <person name="Guy L."/>
            <person name="Ettema T.J."/>
        </authorList>
    </citation>
    <scope>NUCLEOTIDE SEQUENCE</scope>
</reference>
<gene>
    <name evidence="1" type="ORF">LCGC14_0941970</name>
</gene>
<organism evidence="1">
    <name type="scientific">marine sediment metagenome</name>
    <dbReference type="NCBI Taxonomy" id="412755"/>
    <lineage>
        <taxon>unclassified sequences</taxon>
        <taxon>metagenomes</taxon>
        <taxon>ecological metagenomes</taxon>
    </lineage>
</organism>
<comment type="caution">
    <text evidence="1">The sequence shown here is derived from an EMBL/GenBank/DDBJ whole genome shotgun (WGS) entry which is preliminary data.</text>
</comment>
<dbReference type="EMBL" id="LAZR01003300">
    <property type="protein sequence ID" value="KKN19813.1"/>
    <property type="molecule type" value="Genomic_DNA"/>
</dbReference>
<dbReference type="AlphaFoldDB" id="A0A0F9RR67"/>
<sequence>MPNLNTILRELICWEDMETFLLVGLIEDGKIEVNDYSGEHTALGDSFEEAVFNYYNDKKTGRKNLLGRALGLAYRNTVDPEFKRELDTWMTELGIEER</sequence>
<protein>
    <submittedName>
        <fullName evidence="1">Uncharacterized protein</fullName>
    </submittedName>
</protein>
<accession>A0A0F9RR67</accession>
<name>A0A0F9RR67_9ZZZZ</name>